<dbReference type="GO" id="GO:0030248">
    <property type="term" value="F:cellulose binding"/>
    <property type="evidence" value="ECO:0007669"/>
    <property type="project" value="InterPro"/>
</dbReference>
<comment type="caution">
    <text evidence="7">The sequence shown here is derived from an EMBL/GenBank/DDBJ whole genome shotgun (WGS) entry which is preliminary data.</text>
</comment>
<keyword evidence="2" id="KW-0732">Signal</keyword>
<dbReference type="InterPro" id="IPR051556">
    <property type="entry name" value="N-term/lysine_N-AcTrnsfr"/>
</dbReference>
<dbReference type="SUPFAM" id="SSF57180">
    <property type="entry name" value="Cellulose-binding domain"/>
    <property type="match status" value="1"/>
</dbReference>
<dbReference type="PROSITE" id="PS51164">
    <property type="entry name" value="CBM1_2"/>
    <property type="match status" value="1"/>
</dbReference>
<keyword evidence="8" id="KW-1185">Reference proteome</keyword>
<dbReference type="SUPFAM" id="SSF55729">
    <property type="entry name" value="Acyl-CoA N-acyltransferases (Nat)"/>
    <property type="match status" value="1"/>
</dbReference>
<dbReference type="Proteomes" id="UP000481861">
    <property type="component" value="Unassembled WGS sequence"/>
</dbReference>
<dbReference type="InterPro" id="IPR000254">
    <property type="entry name" value="CBD"/>
</dbReference>
<evidence type="ECO:0000259" key="6">
    <source>
        <dbReference type="PROSITE" id="PS51186"/>
    </source>
</evidence>
<sequence length="306" mass="33332">SIPSVFSLPPLPANVELVPLTEDLVPGFKRLNALLLPIAYPTAFYTETMTEPHHGVTLMALWSAVPPGQSASPAPEKPRLIGAIRCRILPSANLYISTIGVLSPYRSYGIATHLLQWIVLKASEEHGVRSITAHVWEANEDGLDWYKKRGFDVIGKEDGYYRKLRPSGADVTYTITCLGPRCTDNPPTSILVPTTVPGGGQPRPTTTAKPPTPPKSSSAPKPTQPKPTSAPPPSKVRTQRSPPPTQKPTKTQGEEEGPSSTRCPVPLYYKCGGWDYDKPWAGCTTCVKGAKCVEQNEWYFQCVADE</sequence>
<dbReference type="InterPro" id="IPR000182">
    <property type="entry name" value="GNAT_dom"/>
</dbReference>
<dbReference type="EMBL" id="JAADJZ010000008">
    <property type="protein sequence ID" value="KAF2872903.1"/>
    <property type="molecule type" value="Genomic_DNA"/>
</dbReference>
<evidence type="ECO:0000256" key="2">
    <source>
        <dbReference type="ARBA" id="ARBA00022729"/>
    </source>
</evidence>
<feature type="region of interest" description="Disordered" evidence="4">
    <location>
        <begin position="186"/>
        <end position="263"/>
    </location>
</feature>
<feature type="domain" description="N-acetyltransferase" evidence="6">
    <location>
        <begin position="15"/>
        <end position="178"/>
    </location>
</feature>
<dbReference type="GO" id="GO:0005576">
    <property type="term" value="C:extracellular region"/>
    <property type="evidence" value="ECO:0007669"/>
    <property type="project" value="InterPro"/>
</dbReference>
<name>A0A7C8MDX9_9PLEO</name>
<dbReference type="GO" id="GO:0031415">
    <property type="term" value="C:NatA complex"/>
    <property type="evidence" value="ECO:0007669"/>
    <property type="project" value="TreeGrafter"/>
</dbReference>
<evidence type="ECO:0000256" key="3">
    <source>
        <dbReference type="ARBA" id="ARBA00023315"/>
    </source>
</evidence>
<dbReference type="Gene3D" id="3.40.630.30">
    <property type="match status" value="1"/>
</dbReference>
<proteinExistence type="predicted"/>
<dbReference type="PANTHER" id="PTHR42919">
    <property type="entry name" value="N-ALPHA-ACETYLTRANSFERASE"/>
    <property type="match status" value="1"/>
</dbReference>
<evidence type="ECO:0000256" key="1">
    <source>
        <dbReference type="ARBA" id="ARBA00022679"/>
    </source>
</evidence>
<accession>A0A7C8MDX9</accession>
<evidence type="ECO:0000259" key="5">
    <source>
        <dbReference type="PROSITE" id="PS51164"/>
    </source>
</evidence>
<gene>
    <name evidence="7" type="ORF">BDV95DRAFT_465993</name>
</gene>
<dbReference type="OrthoDB" id="47374at2759"/>
<dbReference type="GO" id="GO:0016747">
    <property type="term" value="F:acyltransferase activity, transferring groups other than amino-acyl groups"/>
    <property type="evidence" value="ECO:0007669"/>
    <property type="project" value="InterPro"/>
</dbReference>
<dbReference type="PROSITE" id="PS51186">
    <property type="entry name" value="GNAT"/>
    <property type="match status" value="1"/>
</dbReference>
<feature type="compositionally biased region" description="Pro residues" evidence="4">
    <location>
        <begin position="222"/>
        <end position="234"/>
    </location>
</feature>
<evidence type="ECO:0000256" key="4">
    <source>
        <dbReference type="SAM" id="MobiDB-lite"/>
    </source>
</evidence>
<reference evidence="7 8" key="1">
    <citation type="submission" date="2020-01" db="EMBL/GenBank/DDBJ databases">
        <authorList>
            <consortium name="DOE Joint Genome Institute"/>
            <person name="Haridas S."/>
            <person name="Albert R."/>
            <person name="Binder M."/>
            <person name="Bloem J."/>
            <person name="Labutti K."/>
            <person name="Salamov A."/>
            <person name="Andreopoulos B."/>
            <person name="Baker S.E."/>
            <person name="Barry K."/>
            <person name="Bills G."/>
            <person name="Bluhm B.H."/>
            <person name="Cannon C."/>
            <person name="Castanera R."/>
            <person name="Culley D.E."/>
            <person name="Daum C."/>
            <person name="Ezra D."/>
            <person name="Gonzalez J.B."/>
            <person name="Henrissat B."/>
            <person name="Kuo A."/>
            <person name="Liang C."/>
            <person name="Lipzen A."/>
            <person name="Lutzoni F."/>
            <person name="Magnuson J."/>
            <person name="Mondo S."/>
            <person name="Nolan M."/>
            <person name="Ohm R."/>
            <person name="Pangilinan J."/>
            <person name="Park H.-J.H."/>
            <person name="Ramirez L."/>
            <person name="Alfaro M."/>
            <person name="Sun H."/>
            <person name="Tritt A."/>
            <person name="Yoshinaga Y."/>
            <person name="Zwiers L.-H.L."/>
            <person name="Turgeon B.G."/>
            <person name="Goodwin S.B."/>
            <person name="Spatafora J.W."/>
            <person name="Crous P.W."/>
            <person name="Grigoriev I.V."/>
        </authorList>
    </citation>
    <scope>NUCLEOTIDE SEQUENCE [LARGE SCALE GENOMIC DNA]</scope>
    <source>
        <strain evidence="7 8">CBS 611.86</strain>
    </source>
</reference>
<evidence type="ECO:0000313" key="7">
    <source>
        <dbReference type="EMBL" id="KAF2872903.1"/>
    </source>
</evidence>
<dbReference type="InterPro" id="IPR035971">
    <property type="entry name" value="CBD_sf"/>
</dbReference>
<dbReference type="AlphaFoldDB" id="A0A7C8MDX9"/>
<keyword evidence="3 7" id="KW-0012">Acyltransferase</keyword>
<dbReference type="CDD" id="cd04301">
    <property type="entry name" value="NAT_SF"/>
    <property type="match status" value="1"/>
</dbReference>
<organism evidence="7 8">
    <name type="scientific">Massariosphaeria phaeospora</name>
    <dbReference type="NCBI Taxonomy" id="100035"/>
    <lineage>
        <taxon>Eukaryota</taxon>
        <taxon>Fungi</taxon>
        <taxon>Dikarya</taxon>
        <taxon>Ascomycota</taxon>
        <taxon>Pezizomycotina</taxon>
        <taxon>Dothideomycetes</taxon>
        <taxon>Pleosporomycetidae</taxon>
        <taxon>Pleosporales</taxon>
        <taxon>Pleosporales incertae sedis</taxon>
        <taxon>Massariosphaeria</taxon>
    </lineage>
</organism>
<dbReference type="SMART" id="SM00236">
    <property type="entry name" value="fCBD"/>
    <property type="match status" value="1"/>
</dbReference>
<feature type="compositionally biased region" description="Low complexity" evidence="4">
    <location>
        <begin position="204"/>
        <end position="221"/>
    </location>
</feature>
<feature type="domain" description="CBM1" evidence="5">
    <location>
        <begin position="263"/>
        <end position="303"/>
    </location>
</feature>
<protein>
    <submittedName>
        <fullName evidence="7">Acyl-CoA N-acyltransferase</fullName>
    </submittedName>
</protein>
<dbReference type="InterPro" id="IPR016181">
    <property type="entry name" value="Acyl_CoA_acyltransferase"/>
</dbReference>
<dbReference type="Pfam" id="PF00583">
    <property type="entry name" value="Acetyltransf_1"/>
    <property type="match status" value="1"/>
</dbReference>
<dbReference type="Pfam" id="PF00734">
    <property type="entry name" value="CBM_1"/>
    <property type="match status" value="1"/>
</dbReference>
<feature type="non-terminal residue" evidence="7">
    <location>
        <position position="306"/>
    </location>
</feature>
<feature type="non-terminal residue" evidence="7">
    <location>
        <position position="1"/>
    </location>
</feature>
<evidence type="ECO:0000313" key="8">
    <source>
        <dbReference type="Proteomes" id="UP000481861"/>
    </source>
</evidence>
<keyword evidence="1 7" id="KW-0808">Transferase</keyword>
<dbReference type="GO" id="GO:0005975">
    <property type="term" value="P:carbohydrate metabolic process"/>
    <property type="evidence" value="ECO:0007669"/>
    <property type="project" value="InterPro"/>
</dbReference>
<dbReference type="PANTHER" id="PTHR42919:SF8">
    <property type="entry name" value="N-ALPHA-ACETYLTRANSFERASE 50"/>
    <property type="match status" value="1"/>
</dbReference>
<dbReference type="GO" id="GO:0007064">
    <property type="term" value="P:mitotic sister chromatid cohesion"/>
    <property type="evidence" value="ECO:0007669"/>
    <property type="project" value="TreeGrafter"/>
</dbReference>